<proteinExistence type="predicted"/>
<keyword evidence="2" id="KW-1185">Reference proteome</keyword>
<evidence type="ECO:0000256" key="1">
    <source>
        <dbReference type="SAM" id="MobiDB-lite"/>
    </source>
</evidence>
<dbReference type="Proteomes" id="UP000887565">
    <property type="component" value="Unplaced"/>
</dbReference>
<organism evidence="2 3">
    <name type="scientific">Romanomermis culicivorax</name>
    <name type="common">Nematode worm</name>
    <dbReference type="NCBI Taxonomy" id="13658"/>
    <lineage>
        <taxon>Eukaryota</taxon>
        <taxon>Metazoa</taxon>
        <taxon>Ecdysozoa</taxon>
        <taxon>Nematoda</taxon>
        <taxon>Enoplea</taxon>
        <taxon>Dorylaimia</taxon>
        <taxon>Mermithida</taxon>
        <taxon>Mermithoidea</taxon>
        <taxon>Mermithidae</taxon>
        <taxon>Romanomermis</taxon>
    </lineage>
</organism>
<dbReference type="WBParaSite" id="nRc.2.0.1.t07935-RA">
    <property type="protein sequence ID" value="nRc.2.0.1.t07935-RA"/>
    <property type="gene ID" value="nRc.2.0.1.g07935"/>
</dbReference>
<protein>
    <submittedName>
        <fullName evidence="3">Uncharacterized protein</fullName>
    </submittedName>
</protein>
<sequence length="90" mass="10318">MITISGLLHRLKFRPPRPTPAAITKKRVLDATHDVKNTYNDKRLKHAELYENYTSFGNKFSHGEGCQSTTAEQELGLNSEKNKQINNKYI</sequence>
<evidence type="ECO:0000313" key="3">
    <source>
        <dbReference type="WBParaSite" id="nRc.2.0.1.t07935-RA"/>
    </source>
</evidence>
<feature type="region of interest" description="Disordered" evidence="1">
    <location>
        <begin position="61"/>
        <end position="90"/>
    </location>
</feature>
<dbReference type="AlphaFoldDB" id="A0A915I284"/>
<name>A0A915I284_ROMCU</name>
<evidence type="ECO:0000313" key="2">
    <source>
        <dbReference type="Proteomes" id="UP000887565"/>
    </source>
</evidence>
<accession>A0A915I284</accession>
<reference evidence="3" key="1">
    <citation type="submission" date="2022-11" db="UniProtKB">
        <authorList>
            <consortium name="WormBaseParasite"/>
        </authorList>
    </citation>
    <scope>IDENTIFICATION</scope>
</reference>